<proteinExistence type="predicted"/>
<accession>A0ABT9LMD6</accession>
<comment type="caution">
    <text evidence="2">The sequence shown here is derived from an EMBL/GenBank/DDBJ whole genome shotgun (WGS) entry which is preliminary data.</text>
</comment>
<protein>
    <submittedName>
        <fullName evidence="2">Uncharacterized protein</fullName>
    </submittedName>
</protein>
<feature type="compositionally biased region" description="Basic residues" evidence="1">
    <location>
        <begin position="82"/>
        <end position="104"/>
    </location>
</feature>
<name>A0ABT9LMD6_STRGD</name>
<keyword evidence="3" id="KW-1185">Reference proteome</keyword>
<evidence type="ECO:0000256" key="1">
    <source>
        <dbReference type="SAM" id="MobiDB-lite"/>
    </source>
</evidence>
<gene>
    <name evidence="2" type="ORF">J2S47_005197</name>
</gene>
<feature type="compositionally biased region" description="Low complexity" evidence="1">
    <location>
        <begin position="105"/>
        <end position="145"/>
    </location>
</feature>
<feature type="region of interest" description="Disordered" evidence="1">
    <location>
        <begin position="1"/>
        <end position="178"/>
    </location>
</feature>
<feature type="compositionally biased region" description="Low complexity" evidence="1">
    <location>
        <begin position="167"/>
        <end position="178"/>
    </location>
</feature>
<sequence>MRDHARRRWPDAPFADDAEAAVPASALGPESWEDRHLLPVTGPRHPERRRTPAPGARGIAHGPGDPDGGDPARRPPLPPRPVLRRLRHPPRGVRHPAARPRAAARRGASSAARPPAPATCPRCRTATGTTPGTARRPDSSPTSRPRGGGEPGGVLAAGPGPGRRRTTTPGARPGSSST</sequence>
<reference evidence="2 3" key="1">
    <citation type="submission" date="2023-07" db="EMBL/GenBank/DDBJ databases">
        <title>Sequencing the genomes of 1000 actinobacteria strains.</title>
        <authorList>
            <person name="Klenk H.-P."/>
        </authorList>
    </citation>
    <scope>NUCLEOTIDE SEQUENCE [LARGE SCALE GENOMIC DNA]</scope>
    <source>
        <strain evidence="2 3">DSM 40229</strain>
    </source>
</reference>
<dbReference type="EMBL" id="JAURUD010000001">
    <property type="protein sequence ID" value="MDP9684695.1"/>
    <property type="molecule type" value="Genomic_DNA"/>
</dbReference>
<evidence type="ECO:0000313" key="2">
    <source>
        <dbReference type="EMBL" id="MDP9684695.1"/>
    </source>
</evidence>
<evidence type="ECO:0000313" key="3">
    <source>
        <dbReference type="Proteomes" id="UP001231675"/>
    </source>
</evidence>
<dbReference type="Proteomes" id="UP001231675">
    <property type="component" value="Unassembled WGS sequence"/>
</dbReference>
<organism evidence="2 3">
    <name type="scientific">Streptomyces griseoviridis</name>
    <dbReference type="NCBI Taxonomy" id="45398"/>
    <lineage>
        <taxon>Bacteria</taxon>
        <taxon>Bacillati</taxon>
        <taxon>Actinomycetota</taxon>
        <taxon>Actinomycetes</taxon>
        <taxon>Kitasatosporales</taxon>
        <taxon>Streptomycetaceae</taxon>
        <taxon>Streptomyces</taxon>
    </lineage>
</organism>